<keyword evidence="2" id="KW-0472">Membrane</keyword>
<evidence type="ECO:0000256" key="1">
    <source>
        <dbReference type="SAM" id="MobiDB-lite"/>
    </source>
</evidence>
<sequence>MAHAPPHFSSIPLVSLYSPSTPTPRFDGDGKDSYFVTPPSTGKTSEFPHTALETRSDTSETVRPRRRRSWSWTWSWRAAETVVWASLPLLLFAVGLGLLCAAMFDNAPRRAYLSVVEKEGTGRLDYYIFQACAIASGSTKRMCTPLSLQVNFIPALTTVSPDLLGFSSLQIPFRSHQTPAVFVSSLVFLVVSILVYVPLWTLAYFPHARLPSPVVRLARYSAATLFNISGMFALLSFLFTLTIGVGLLVQAQDAAYKFAAAYRYGALSSPATVAQVANPAWVLETGGGFSLVWAACAFSGLAVLAIKCSVHNGMDERVEWPADEKR</sequence>
<accession>A0A5C5FMJ6</accession>
<evidence type="ECO:0008006" key="5">
    <source>
        <dbReference type="Google" id="ProtNLM"/>
    </source>
</evidence>
<dbReference type="EMBL" id="SOZI01000158">
    <property type="protein sequence ID" value="TNY18063.1"/>
    <property type="molecule type" value="Genomic_DNA"/>
</dbReference>
<name>A0A5C5FMJ6_9BASI</name>
<feature type="transmembrane region" description="Helical" evidence="2">
    <location>
        <begin position="82"/>
        <end position="104"/>
    </location>
</feature>
<keyword evidence="2" id="KW-0812">Transmembrane</keyword>
<keyword evidence="2" id="KW-1133">Transmembrane helix</keyword>
<evidence type="ECO:0000313" key="4">
    <source>
        <dbReference type="Proteomes" id="UP000311382"/>
    </source>
</evidence>
<dbReference type="Proteomes" id="UP000311382">
    <property type="component" value="Unassembled WGS sequence"/>
</dbReference>
<organism evidence="3 4">
    <name type="scientific">Rhodotorula diobovata</name>
    <dbReference type="NCBI Taxonomy" id="5288"/>
    <lineage>
        <taxon>Eukaryota</taxon>
        <taxon>Fungi</taxon>
        <taxon>Dikarya</taxon>
        <taxon>Basidiomycota</taxon>
        <taxon>Pucciniomycotina</taxon>
        <taxon>Microbotryomycetes</taxon>
        <taxon>Sporidiobolales</taxon>
        <taxon>Sporidiobolaceae</taxon>
        <taxon>Rhodotorula</taxon>
    </lineage>
</organism>
<evidence type="ECO:0000313" key="3">
    <source>
        <dbReference type="EMBL" id="TNY18063.1"/>
    </source>
</evidence>
<feature type="transmembrane region" description="Helical" evidence="2">
    <location>
        <begin position="180"/>
        <end position="205"/>
    </location>
</feature>
<comment type="caution">
    <text evidence="3">The sequence shown here is derived from an EMBL/GenBank/DDBJ whole genome shotgun (WGS) entry which is preliminary data.</text>
</comment>
<evidence type="ECO:0000256" key="2">
    <source>
        <dbReference type="SAM" id="Phobius"/>
    </source>
</evidence>
<feature type="region of interest" description="Disordered" evidence="1">
    <location>
        <begin position="24"/>
        <end position="60"/>
    </location>
</feature>
<feature type="transmembrane region" description="Helical" evidence="2">
    <location>
        <begin position="225"/>
        <end position="249"/>
    </location>
</feature>
<keyword evidence="4" id="KW-1185">Reference proteome</keyword>
<proteinExistence type="predicted"/>
<protein>
    <recommendedName>
        <fullName evidence="5">Actin cortical patch SUR7/pH-response regulator pali</fullName>
    </recommendedName>
</protein>
<dbReference type="AlphaFoldDB" id="A0A5C5FMJ6"/>
<dbReference type="OrthoDB" id="2528749at2759"/>
<gene>
    <name evidence="3" type="ORF">DMC30DRAFT_75112</name>
</gene>
<reference evidence="3 4" key="1">
    <citation type="submission" date="2019-03" db="EMBL/GenBank/DDBJ databases">
        <title>Rhodosporidium diobovatum UCD-FST 08-225 genome sequencing, assembly, and annotation.</title>
        <authorList>
            <person name="Fakankun I.U."/>
            <person name="Fristensky B."/>
            <person name="Levin D.B."/>
        </authorList>
    </citation>
    <scope>NUCLEOTIDE SEQUENCE [LARGE SCALE GENOMIC DNA]</scope>
    <source>
        <strain evidence="3 4">UCD-FST 08-225</strain>
    </source>
</reference>